<reference evidence="3" key="1">
    <citation type="journal article" date="2019" name="Int. J. Syst. Evol. Microbiol.">
        <title>The Global Catalogue of Microorganisms (GCM) 10K type strain sequencing project: providing services to taxonomists for standard genome sequencing and annotation.</title>
        <authorList>
            <consortium name="The Broad Institute Genomics Platform"/>
            <consortium name="The Broad Institute Genome Sequencing Center for Infectious Disease"/>
            <person name="Wu L."/>
            <person name="Ma J."/>
        </authorList>
    </citation>
    <scope>NUCLEOTIDE SEQUENCE [LARGE SCALE GENOMIC DNA]</scope>
    <source>
        <strain evidence="3">NBRC 103166</strain>
    </source>
</reference>
<dbReference type="InterPro" id="IPR018642">
    <property type="entry name" value="DUF2066"/>
</dbReference>
<evidence type="ECO:0000313" key="2">
    <source>
        <dbReference type="EMBL" id="GLS91225.1"/>
    </source>
</evidence>
<sequence length="375" mass="42081">MTLTSIKRILFTLMFTFSAVVNAQQLASPYQGSVVVGESSEAKLKELALKQVLVKVSGNTDISKNDETTKLLKKTQQMISQYGYRSIEGEEYFSVVFDRNKINQALKDMQQPIWGDTRPTTLIWLINNNKLVSDNQVKAQNDLLLSNAVKETELARGIRVQFPLMDLEDNLALSVSDVKGRFYDQLSSASSRYERSHFVAAELQNIGNDRWKLNWQLLQTTGNLKQSKNLLSEEYVDSQAAVMEKMINAIADYYAAQYAVVDNKGEKFTQVLHIDGINSLTELSKLNNVLKNLQVISTYNVVSAQGQQLSVAVKINGSIESFENTLSAHPHLQMQTRSMTDTSPLTTETIDTGDSESLTDIPDSAHSNALYFNWR</sequence>
<dbReference type="RefSeq" id="WP_284204346.1">
    <property type="nucleotide sequence ID" value="NZ_BSPQ01000010.1"/>
</dbReference>
<dbReference type="Pfam" id="PF09839">
    <property type="entry name" value="DUF2066"/>
    <property type="match status" value="1"/>
</dbReference>
<organism evidence="2 3">
    <name type="scientific">Psychromonas marina</name>
    <dbReference type="NCBI Taxonomy" id="88364"/>
    <lineage>
        <taxon>Bacteria</taxon>
        <taxon>Pseudomonadati</taxon>
        <taxon>Pseudomonadota</taxon>
        <taxon>Gammaproteobacteria</taxon>
        <taxon>Alteromonadales</taxon>
        <taxon>Psychromonadaceae</taxon>
        <taxon>Psychromonas</taxon>
    </lineage>
</organism>
<dbReference type="Proteomes" id="UP001157353">
    <property type="component" value="Unassembled WGS sequence"/>
</dbReference>
<comment type="caution">
    <text evidence="2">The sequence shown here is derived from an EMBL/GenBank/DDBJ whole genome shotgun (WGS) entry which is preliminary data.</text>
</comment>
<protein>
    <recommendedName>
        <fullName evidence="4">DUF2066 domain-containing protein</fullName>
    </recommendedName>
</protein>
<keyword evidence="3" id="KW-1185">Reference proteome</keyword>
<evidence type="ECO:0008006" key="4">
    <source>
        <dbReference type="Google" id="ProtNLM"/>
    </source>
</evidence>
<name>A0ABQ6E1M4_9GAMM</name>
<proteinExistence type="predicted"/>
<feature type="signal peptide" evidence="1">
    <location>
        <begin position="1"/>
        <end position="23"/>
    </location>
</feature>
<gene>
    <name evidence="2" type="ORF">GCM10007916_22940</name>
</gene>
<evidence type="ECO:0000256" key="1">
    <source>
        <dbReference type="SAM" id="SignalP"/>
    </source>
</evidence>
<feature type="chain" id="PRO_5045710348" description="DUF2066 domain-containing protein" evidence="1">
    <location>
        <begin position="24"/>
        <end position="375"/>
    </location>
</feature>
<dbReference type="EMBL" id="BSPQ01000010">
    <property type="protein sequence ID" value="GLS91225.1"/>
    <property type="molecule type" value="Genomic_DNA"/>
</dbReference>
<keyword evidence="1" id="KW-0732">Signal</keyword>
<evidence type="ECO:0000313" key="3">
    <source>
        <dbReference type="Proteomes" id="UP001157353"/>
    </source>
</evidence>
<accession>A0ABQ6E1M4</accession>